<proteinExistence type="predicted"/>
<dbReference type="PANTHER" id="PTHR32294">
    <property type="entry name" value="DNA POLYMERASE III SUBUNIT ALPHA"/>
    <property type="match status" value="1"/>
</dbReference>
<keyword evidence="3" id="KW-0548">Nucleotidyltransferase</keyword>
<dbReference type="GO" id="GO:0003887">
    <property type="term" value="F:DNA-directed DNA polymerase activity"/>
    <property type="evidence" value="ECO:0007669"/>
    <property type="project" value="UniProtKB-KW"/>
</dbReference>
<dbReference type="Gene3D" id="3.20.20.140">
    <property type="entry name" value="Metal-dependent hydrolases"/>
    <property type="match status" value="1"/>
</dbReference>
<dbReference type="EC" id="2.7.7.7" evidence="1"/>
<keyword evidence="9" id="KW-1185">Reference proteome</keyword>
<dbReference type="GO" id="GO:0006260">
    <property type="term" value="P:DNA replication"/>
    <property type="evidence" value="ECO:0007669"/>
    <property type="project" value="UniProtKB-KW"/>
</dbReference>
<evidence type="ECO:0000256" key="6">
    <source>
        <dbReference type="ARBA" id="ARBA00049244"/>
    </source>
</evidence>
<feature type="domain" description="Polymerase/histidinol phosphatase N-terminal" evidence="7">
    <location>
        <begin position="5"/>
        <end position="72"/>
    </location>
</feature>
<dbReference type="Pfam" id="PF17657">
    <property type="entry name" value="DNA_pol3_finger"/>
    <property type="match status" value="1"/>
</dbReference>
<evidence type="ECO:0000259" key="7">
    <source>
        <dbReference type="SMART" id="SM00481"/>
    </source>
</evidence>
<dbReference type="SUPFAM" id="SSF89550">
    <property type="entry name" value="PHP domain-like"/>
    <property type="match status" value="1"/>
</dbReference>
<dbReference type="NCBIfam" id="NF004226">
    <property type="entry name" value="PRK05673.1"/>
    <property type="match status" value="1"/>
</dbReference>
<reference evidence="8" key="1">
    <citation type="submission" date="2022-03" db="EMBL/GenBank/DDBJ databases">
        <title>Complete genome sequence of Caldinitratiruptor microaerophilus.</title>
        <authorList>
            <person name="Mukaiyama R."/>
            <person name="Nishiyama T."/>
            <person name="Ueda K."/>
        </authorList>
    </citation>
    <scope>NUCLEOTIDE SEQUENCE</scope>
    <source>
        <strain evidence="8">JCM 16183</strain>
    </source>
</reference>
<name>A0AA35CKU4_9FIRM</name>
<dbReference type="Pfam" id="PF02811">
    <property type="entry name" value="PHP"/>
    <property type="match status" value="1"/>
</dbReference>
<dbReference type="AlphaFoldDB" id="A0AA35CKU4"/>
<dbReference type="RefSeq" id="WP_264841732.1">
    <property type="nucleotide sequence ID" value="NZ_AP025628.1"/>
</dbReference>
<evidence type="ECO:0000256" key="5">
    <source>
        <dbReference type="ARBA" id="ARBA00022932"/>
    </source>
</evidence>
<gene>
    <name evidence="8" type="ORF">caldi_21420</name>
</gene>
<protein>
    <recommendedName>
        <fullName evidence="1">DNA-directed DNA polymerase</fullName>
        <ecNumber evidence="1">2.7.7.7</ecNumber>
    </recommendedName>
</protein>
<dbReference type="InterPro" id="IPR016195">
    <property type="entry name" value="Pol/histidinol_Pase-like"/>
</dbReference>
<accession>A0AA35CKU4</accession>
<sequence length="1043" mass="112955">MPEFVHLHVHTEYSLLDSTCRVEDLARAARAAGFRSLAMTDRAVLFGAVPFVRACEAEGIRPILGAEVPVTDSRPAARAGGAASGSQAPNSVILLAADADGYRSLSRLLSALHLGAGGPEPAATPEVLAAHARGLLCLSGGPGGPVAAALLRQQPAEAERVAGELRDIYGPESFFLELQDHGLAAEAQANRQLVALARRLGISLVATNDVHYLHPGEARLHDLLVAIREGRTVDDPALPRLPNHQYHLRPGAEMEARFRELPEAVRTTAEIAERCSAALPTGQSLLPRFPLPPGEPDADAYLRRLCEERLPLRYPSPDGTVRARLEHELGVIARMGYASYFLIVWDFIEHARRRGIPVGPGRGSGAGSLVAYVLGITGVDPLRHGLLFERFLNPERVDMPDLDIDFCYERRGEVIDYVVQRYGADRVAQIITFGTLGARAAVRDVGRALGLPLPEVDRLARAIPHGTSLEEATRLPEVARIRERSPRLAELLGLARAVEGLPRHPSVHAAGVVIAPGPLTDYVPLYRTAEGVTVTQFDMDQLKELGLLKMDFLGLRTLTVIHKTVEAVRRREPDFDLHAIPADDPATFALLAAGETAGVFQLEAGWVADVLRRLRPERFGDIVASISLCRPGPMEHIPDFLAARHGTPHYRHPDLEPILRDTYGVMIYQEQIMQVAATVAGFSLGEADLLRRAVSKKQPEAMQRYRDRFLAGARERGYSQELAEELWEDILRFAGYGFNAAHAAAYAVIAYQTAYLKRHYPAEFLAALLSSVSGDEEKVRLYVSEARRLGVHVLPPDVQTSLADFAVAPGPERSPAIRFGLAAIKNVGRGLAGRVVDARAAGGPFRSFEDFLARVGAREAGRRSVEFLIKAGALDSLGEPRSALLQRLDDALGSAGSNPRRTPMGQPTLFDLAGDPAGPVAVPPGLRQAPAAPARDDPAALREMEREALGFVLSEPAPGRAAGPGAAQVLYLRVAARDPQDPALAPVLALLGRHPGPDRVRVKLDLSGRWLELAPRYRVRTTPELVAALREVLGPDGVAVRNR</sequence>
<dbReference type="Pfam" id="PF07733">
    <property type="entry name" value="DNA_pol3_alpha"/>
    <property type="match status" value="1"/>
</dbReference>
<evidence type="ECO:0000256" key="1">
    <source>
        <dbReference type="ARBA" id="ARBA00012417"/>
    </source>
</evidence>
<evidence type="ECO:0000313" key="8">
    <source>
        <dbReference type="EMBL" id="BDG61052.1"/>
    </source>
</evidence>
<dbReference type="PANTHER" id="PTHR32294:SF0">
    <property type="entry name" value="DNA POLYMERASE III SUBUNIT ALPHA"/>
    <property type="match status" value="1"/>
</dbReference>
<dbReference type="InterPro" id="IPR011708">
    <property type="entry name" value="DNA_pol3_alpha_NTPase_dom"/>
</dbReference>
<dbReference type="InterPro" id="IPR041931">
    <property type="entry name" value="DNA_pol3_alpha_thumb_dom"/>
</dbReference>
<dbReference type="Pfam" id="PF14579">
    <property type="entry name" value="HHH_6"/>
    <property type="match status" value="1"/>
</dbReference>
<dbReference type="InterPro" id="IPR040982">
    <property type="entry name" value="DNA_pol3_finger"/>
</dbReference>
<keyword evidence="2" id="KW-0808">Transferase</keyword>
<keyword evidence="4" id="KW-0235">DNA replication</keyword>
<dbReference type="NCBIfam" id="TIGR00594">
    <property type="entry name" value="polc"/>
    <property type="match status" value="1"/>
</dbReference>
<dbReference type="EMBL" id="AP025628">
    <property type="protein sequence ID" value="BDG61052.1"/>
    <property type="molecule type" value="Genomic_DNA"/>
</dbReference>
<dbReference type="InterPro" id="IPR004805">
    <property type="entry name" value="DnaE2/DnaE/PolC"/>
</dbReference>
<dbReference type="SMART" id="SM00481">
    <property type="entry name" value="POLIIIAc"/>
    <property type="match status" value="1"/>
</dbReference>
<comment type="catalytic activity">
    <reaction evidence="6">
        <text>DNA(n) + a 2'-deoxyribonucleoside 5'-triphosphate = DNA(n+1) + diphosphate</text>
        <dbReference type="Rhea" id="RHEA:22508"/>
        <dbReference type="Rhea" id="RHEA-COMP:17339"/>
        <dbReference type="Rhea" id="RHEA-COMP:17340"/>
        <dbReference type="ChEBI" id="CHEBI:33019"/>
        <dbReference type="ChEBI" id="CHEBI:61560"/>
        <dbReference type="ChEBI" id="CHEBI:173112"/>
        <dbReference type="EC" id="2.7.7.7"/>
    </reaction>
</comment>
<keyword evidence="5 8" id="KW-0239">DNA-directed DNA polymerase</keyword>
<dbReference type="InterPro" id="IPR003141">
    <property type="entry name" value="Pol/His_phosphatase_N"/>
</dbReference>
<evidence type="ECO:0000313" key="9">
    <source>
        <dbReference type="Proteomes" id="UP001163687"/>
    </source>
</evidence>
<evidence type="ECO:0000256" key="3">
    <source>
        <dbReference type="ARBA" id="ARBA00022695"/>
    </source>
</evidence>
<dbReference type="Gene3D" id="1.10.150.870">
    <property type="match status" value="1"/>
</dbReference>
<evidence type="ECO:0000256" key="4">
    <source>
        <dbReference type="ARBA" id="ARBA00022705"/>
    </source>
</evidence>
<dbReference type="Proteomes" id="UP001163687">
    <property type="component" value="Chromosome"/>
</dbReference>
<dbReference type="GO" id="GO:0008408">
    <property type="term" value="F:3'-5' exonuclease activity"/>
    <property type="evidence" value="ECO:0007669"/>
    <property type="project" value="InterPro"/>
</dbReference>
<dbReference type="KEGG" id="cmic:caldi_21420"/>
<organism evidence="8 9">
    <name type="scientific">Caldinitratiruptor microaerophilus</name>
    <dbReference type="NCBI Taxonomy" id="671077"/>
    <lineage>
        <taxon>Bacteria</taxon>
        <taxon>Bacillati</taxon>
        <taxon>Bacillota</taxon>
        <taxon>Clostridia</taxon>
        <taxon>Eubacteriales</taxon>
        <taxon>Symbiobacteriaceae</taxon>
        <taxon>Caldinitratiruptor</taxon>
    </lineage>
</organism>
<dbReference type="InterPro" id="IPR029460">
    <property type="entry name" value="DNAPol_HHH"/>
</dbReference>
<dbReference type="Gene3D" id="1.10.10.1600">
    <property type="entry name" value="Bacterial DNA polymerase III alpha subunit, thumb domain"/>
    <property type="match status" value="1"/>
</dbReference>
<dbReference type="InterPro" id="IPR004013">
    <property type="entry name" value="PHP_dom"/>
</dbReference>
<evidence type="ECO:0000256" key="2">
    <source>
        <dbReference type="ARBA" id="ARBA00022679"/>
    </source>
</evidence>